<sequence length="182" mass="21399">MDDFAKLKFIDFSSLCVSKNKHLKLPEQNSQQLKFFEKDQHFFDVRVYDDIAWNNYLLETIKSNTDGVIILFDCFLEWHKIQPKFLGGSQSSHLFVVSGFTAIEELCNRLSKFEDILFNLDSEARKLPLKGIVITNMSVYYWQSKDNGKKTWFSAIDHLDRLQAKYGCTIIRGMWDFTSRKE</sequence>
<dbReference type="Pfam" id="PF16836">
    <property type="entry name" value="PSY3"/>
    <property type="match status" value="1"/>
</dbReference>
<dbReference type="EMBL" id="CP014585">
    <property type="protein sequence ID" value="ANZ75652.1"/>
    <property type="molecule type" value="Genomic_DNA"/>
</dbReference>
<evidence type="ECO:0000313" key="2">
    <source>
        <dbReference type="Proteomes" id="UP000094565"/>
    </source>
</evidence>
<dbReference type="AlphaFoldDB" id="A0A1B2JCC6"/>
<dbReference type="GO" id="GO:0005634">
    <property type="term" value="C:nucleus"/>
    <property type="evidence" value="ECO:0007669"/>
    <property type="project" value="InterPro"/>
</dbReference>
<name>A0A1B2JCC6_PICPA</name>
<dbReference type="Proteomes" id="UP000094565">
    <property type="component" value="Chromosome 2"/>
</dbReference>
<keyword evidence="2" id="KW-1185">Reference proteome</keyword>
<organism evidence="1 2">
    <name type="scientific">Komagataella pastoris</name>
    <name type="common">Yeast</name>
    <name type="synonym">Pichia pastoris</name>
    <dbReference type="NCBI Taxonomy" id="4922"/>
    <lineage>
        <taxon>Eukaryota</taxon>
        <taxon>Fungi</taxon>
        <taxon>Dikarya</taxon>
        <taxon>Ascomycota</taxon>
        <taxon>Saccharomycotina</taxon>
        <taxon>Pichiomycetes</taxon>
        <taxon>Pichiales</taxon>
        <taxon>Pichiaceae</taxon>
        <taxon>Komagataella</taxon>
    </lineage>
</organism>
<dbReference type="GO" id="GO:0097196">
    <property type="term" value="C:Shu complex"/>
    <property type="evidence" value="ECO:0007669"/>
    <property type="project" value="InterPro"/>
</dbReference>
<evidence type="ECO:0000313" key="1">
    <source>
        <dbReference type="EMBL" id="ANZ75652.1"/>
    </source>
</evidence>
<protein>
    <submittedName>
        <fullName evidence="1">BA75_02676T0</fullName>
    </submittedName>
</protein>
<reference evidence="1 2" key="1">
    <citation type="submission" date="2016-02" db="EMBL/GenBank/DDBJ databases">
        <title>Comparative genomic and transcriptomic foundation for Pichia pastoris.</title>
        <authorList>
            <person name="Love K.R."/>
            <person name="Shah K.A."/>
            <person name="Whittaker C.A."/>
            <person name="Wu J."/>
            <person name="Bartlett M.C."/>
            <person name="Ma D."/>
            <person name="Leeson R.L."/>
            <person name="Priest M."/>
            <person name="Young S.K."/>
            <person name="Love J.C."/>
        </authorList>
    </citation>
    <scope>NUCLEOTIDE SEQUENCE [LARGE SCALE GENOMIC DNA]</scope>
    <source>
        <strain evidence="1 2">ATCC 28485</strain>
    </source>
</reference>
<accession>A0A1B2JCC6</accession>
<dbReference type="InterPro" id="IPR027417">
    <property type="entry name" value="P-loop_NTPase"/>
</dbReference>
<gene>
    <name evidence="1" type="ORF">ATY40_BA7502676</name>
</gene>
<dbReference type="InterPro" id="IPR031779">
    <property type="entry name" value="Psy3"/>
</dbReference>
<dbReference type="GO" id="GO:0000725">
    <property type="term" value="P:recombinational repair"/>
    <property type="evidence" value="ECO:0007669"/>
    <property type="project" value="InterPro"/>
</dbReference>
<dbReference type="OrthoDB" id="3996574at2759"/>
<dbReference type="Gene3D" id="3.40.50.300">
    <property type="entry name" value="P-loop containing nucleotide triphosphate hydrolases"/>
    <property type="match status" value="1"/>
</dbReference>
<proteinExistence type="predicted"/>